<dbReference type="Proteomes" id="UP000682111">
    <property type="component" value="Unassembled WGS sequence"/>
</dbReference>
<reference evidence="1" key="1">
    <citation type="submission" date="2021-03" db="EMBL/GenBank/DDBJ databases">
        <title>Antimicrobial resistance genes in bacteria isolated from Japanese honey, and their potential for conferring macrolide and lincosamide resistance in the American foulbrood pathogen Paenibacillus larvae.</title>
        <authorList>
            <person name="Okamoto M."/>
            <person name="Kumagai M."/>
            <person name="Kanamori H."/>
            <person name="Takamatsu D."/>
        </authorList>
    </citation>
    <scope>NUCLEOTIDE SEQUENCE</scope>
    <source>
        <strain evidence="1">J27TS8</strain>
    </source>
</reference>
<sequence length="50" mass="6026">MGVQFVVKKYGIKSDTTIKKWVKVFEKFGMEGLMRKQKRTTRFAQFKTMY</sequence>
<accession>A0A919WIA2</accession>
<organism evidence="1 2">
    <name type="scientific">Robertmurraya siralis</name>
    <dbReference type="NCBI Taxonomy" id="77777"/>
    <lineage>
        <taxon>Bacteria</taxon>
        <taxon>Bacillati</taxon>
        <taxon>Bacillota</taxon>
        <taxon>Bacilli</taxon>
        <taxon>Bacillales</taxon>
        <taxon>Bacillaceae</taxon>
        <taxon>Robertmurraya</taxon>
    </lineage>
</organism>
<dbReference type="GO" id="GO:0043565">
    <property type="term" value="F:sequence-specific DNA binding"/>
    <property type="evidence" value="ECO:0007669"/>
    <property type="project" value="InterPro"/>
</dbReference>
<evidence type="ECO:0000313" key="2">
    <source>
        <dbReference type="Proteomes" id="UP000682111"/>
    </source>
</evidence>
<name>A0A919WIA2_9BACI</name>
<proteinExistence type="predicted"/>
<evidence type="ECO:0008006" key="3">
    <source>
        <dbReference type="Google" id="ProtNLM"/>
    </source>
</evidence>
<evidence type="ECO:0000313" key="1">
    <source>
        <dbReference type="EMBL" id="GIN62535.1"/>
    </source>
</evidence>
<dbReference type="SUPFAM" id="SSF48295">
    <property type="entry name" value="TrpR-like"/>
    <property type="match status" value="1"/>
</dbReference>
<dbReference type="RefSeq" id="WP_212933819.1">
    <property type="nucleotide sequence ID" value="NZ_BORC01000004.1"/>
</dbReference>
<gene>
    <name evidence="1" type="ORF">J27TS8_25280</name>
</gene>
<comment type="caution">
    <text evidence="1">The sequence shown here is derived from an EMBL/GenBank/DDBJ whole genome shotgun (WGS) entry which is preliminary data.</text>
</comment>
<keyword evidence="2" id="KW-1185">Reference proteome</keyword>
<dbReference type="InterPro" id="IPR010921">
    <property type="entry name" value="Trp_repressor/repl_initiator"/>
</dbReference>
<dbReference type="AlphaFoldDB" id="A0A919WIA2"/>
<dbReference type="EMBL" id="BORC01000004">
    <property type="protein sequence ID" value="GIN62535.1"/>
    <property type="molecule type" value="Genomic_DNA"/>
</dbReference>
<protein>
    <recommendedName>
        <fullName evidence="3">Transposase</fullName>
    </recommendedName>
</protein>